<protein>
    <submittedName>
        <fullName evidence="1">Uncharacterized protein</fullName>
    </submittedName>
</protein>
<dbReference type="InParanoid" id="C5LKT3"/>
<dbReference type="EMBL" id="GG682917">
    <property type="protein sequence ID" value="EER02660.1"/>
    <property type="molecule type" value="Genomic_DNA"/>
</dbReference>
<name>C5LKT3_PERM5</name>
<organism evidence="2">
    <name type="scientific">Perkinsus marinus (strain ATCC 50983 / TXsc)</name>
    <dbReference type="NCBI Taxonomy" id="423536"/>
    <lineage>
        <taxon>Eukaryota</taxon>
        <taxon>Sar</taxon>
        <taxon>Alveolata</taxon>
        <taxon>Perkinsozoa</taxon>
        <taxon>Perkinsea</taxon>
        <taxon>Perkinsida</taxon>
        <taxon>Perkinsidae</taxon>
        <taxon>Perkinsus</taxon>
    </lineage>
</organism>
<accession>C5LKT3</accession>
<keyword evidence="2" id="KW-1185">Reference proteome</keyword>
<sequence length="151" mass="16601">MDLRTRLAADYSNVKLMDPDRDTYPKAAVLQVLGMLSDEQSYMEDKRTVLRDATGQITEQRTTGKATTIRASVLSDDGRMADLYTMPFVDSINEKLLPAKESSCVQLGVVCSQRCTQSAANFICEHLSADETTDVGATLRAAITKCQNDIV</sequence>
<dbReference type="Proteomes" id="UP000007800">
    <property type="component" value="Unassembled WGS sequence"/>
</dbReference>
<proteinExistence type="predicted"/>
<evidence type="ECO:0000313" key="2">
    <source>
        <dbReference type="Proteomes" id="UP000007800"/>
    </source>
</evidence>
<reference evidence="1 2" key="1">
    <citation type="submission" date="2008-07" db="EMBL/GenBank/DDBJ databases">
        <authorList>
            <person name="El-Sayed N."/>
            <person name="Caler E."/>
            <person name="Inman J."/>
            <person name="Amedeo P."/>
            <person name="Hass B."/>
            <person name="Wortman J."/>
        </authorList>
    </citation>
    <scope>NUCLEOTIDE SEQUENCE [LARGE SCALE GENOMIC DNA]</scope>
    <source>
        <strain evidence="2">ATCC 50983 / TXsc</strain>
    </source>
</reference>
<dbReference type="GeneID" id="9048008"/>
<dbReference type="AlphaFoldDB" id="C5LKT3"/>
<feature type="non-terminal residue" evidence="1">
    <location>
        <position position="151"/>
    </location>
</feature>
<gene>
    <name evidence="1" type="ORF">Pmar_PMAR011452</name>
</gene>
<dbReference type="RefSeq" id="XP_002769942.1">
    <property type="nucleotide sequence ID" value="XM_002769896.1"/>
</dbReference>
<evidence type="ECO:0000313" key="1">
    <source>
        <dbReference type="EMBL" id="EER02660.1"/>
    </source>
</evidence>